<evidence type="ECO:0000256" key="2">
    <source>
        <dbReference type="ARBA" id="ARBA00022525"/>
    </source>
</evidence>
<dbReference type="InterPro" id="IPR003284">
    <property type="entry name" value="Sal_SpvB"/>
</dbReference>
<evidence type="ECO:0000259" key="8">
    <source>
        <dbReference type="Pfam" id="PF01844"/>
    </source>
</evidence>
<dbReference type="InterPro" id="IPR050708">
    <property type="entry name" value="T6SS_VgrG/RHS"/>
</dbReference>
<dbReference type="GO" id="GO:0005576">
    <property type="term" value="C:extracellular region"/>
    <property type="evidence" value="ECO:0007669"/>
    <property type="project" value="UniProtKB-SubCell"/>
</dbReference>
<dbReference type="EMBL" id="FOMX01000055">
    <property type="protein sequence ID" value="SFF37153.1"/>
    <property type="molecule type" value="Genomic_DNA"/>
</dbReference>
<keyword evidence="3" id="KW-0677">Repeat</keyword>
<dbReference type="NCBIfam" id="TIGR01643">
    <property type="entry name" value="YD_repeat_2x"/>
    <property type="match status" value="1"/>
</dbReference>
<feature type="region of interest" description="Disordered" evidence="5">
    <location>
        <begin position="1162"/>
        <end position="1181"/>
    </location>
</feature>
<proteinExistence type="predicted"/>
<dbReference type="PANTHER" id="PTHR32305">
    <property type="match status" value="1"/>
</dbReference>
<keyword evidence="12" id="KW-1185">Reference proteome</keyword>
<name>A0A1I2I6B0_9BACT</name>
<keyword evidence="6" id="KW-1133">Transmembrane helix</keyword>
<protein>
    <submittedName>
        <fullName evidence="11">RHS repeat-associated core domain-containing protein</fullName>
    </submittedName>
</protein>
<feature type="signal peptide" evidence="7">
    <location>
        <begin position="1"/>
        <end position="21"/>
    </location>
</feature>
<gene>
    <name evidence="11" type="ORF">SAMN02745121_08436</name>
</gene>
<organism evidence="11 12">
    <name type="scientific">Nannocystis exedens</name>
    <dbReference type="NCBI Taxonomy" id="54"/>
    <lineage>
        <taxon>Bacteria</taxon>
        <taxon>Pseudomonadati</taxon>
        <taxon>Myxococcota</taxon>
        <taxon>Polyangia</taxon>
        <taxon>Nannocystales</taxon>
        <taxon>Nannocystaceae</taxon>
        <taxon>Nannocystis</taxon>
    </lineage>
</organism>
<feature type="compositionally biased region" description="Basic and acidic residues" evidence="5">
    <location>
        <begin position="1162"/>
        <end position="1172"/>
    </location>
</feature>
<keyword evidence="2" id="KW-0964">Secreted</keyword>
<dbReference type="Pfam" id="PF25023">
    <property type="entry name" value="TEN_YD-shell"/>
    <property type="match status" value="1"/>
</dbReference>
<dbReference type="Proteomes" id="UP000199400">
    <property type="component" value="Unassembled WGS sequence"/>
</dbReference>
<evidence type="ECO:0000256" key="1">
    <source>
        <dbReference type="ARBA" id="ARBA00004613"/>
    </source>
</evidence>
<reference evidence="12" key="1">
    <citation type="submission" date="2016-10" db="EMBL/GenBank/DDBJ databases">
        <authorList>
            <person name="Varghese N."/>
            <person name="Submissions S."/>
        </authorList>
    </citation>
    <scope>NUCLEOTIDE SEQUENCE [LARGE SCALE GENOMIC DNA]</scope>
    <source>
        <strain evidence="12">ATCC 25963</strain>
    </source>
</reference>
<keyword evidence="6" id="KW-0812">Transmembrane</keyword>
<accession>A0A1I2I6B0</accession>
<dbReference type="InterPro" id="IPR022385">
    <property type="entry name" value="Rhs_assc_core"/>
</dbReference>
<feature type="domain" description="Insecticide toxin TcdB middle/N-terminal" evidence="9">
    <location>
        <begin position="580"/>
        <end position="713"/>
    </location>
</feature>
<dbReference type="InterPro" id="IPR002711">
    <property type="entry name" value="HNH"/>
</dbReference>
<keyword evidence="6" id="KW-0472">Membrane</keyword>
<dbReference type="SUPFAM" id="SSF69318">
    <property type="entry name" value="Integrin alpha N-terminal domain"/>
    <property type="match status" value="1"/>
</dbReference>
<evidence type="ECO:0000313" key="12">
    <source>
        <dbReference type="Proteomes" id="UP000199400"/>
    </source>
</evidence>
<dbReference type="STRING" id="54.SAMN02745121_08436"/>
<keyword evidence="4" id="KW-0843">Virulence</keyword>
<dbReference type="GO" id="GO:0005737">
    <property type="term" value="C:cytoplasm"/>
    <property type="evidence" value="ECO:0007669"/>
    <property type="project" value="InterPro"/>
</dbReference>
<dbReference type="Gene3D" id="1.10.30.50">
    <property type="match status" value="1"/>
</dbReference>
<feature type="chain" id="PRO_5011589303" evidence="7">
    <location>
        <begin position="22"/>
        <end position="1965"/>
    </location>
</feature>
<dbReference type="Pfam" id="PF05593">
    <property type="entry name" value="RHS_repeat"/>
    <property type="match status" value="2"/>
</dbReference>
<comment type="subcellular location">
    <subcellularLocation>
        <location evidence="1">Secreted</location>
    </subcellularLocation>
</comment>
<dbReference type="InterPro" id="IPR028994">
    <property type="entry name" value="Integrin_alpha_N"/>
</dbReference>
<evidence type="ECO:0000256" key="3">
    <source>
        <dbReference type="ARBA" id="ARBA00022737"/>
    </source>
</evidence>
<dbReference type="InterPro" id="IPR003615">
    <property type="entry name" value="HNH_nuc"/>
</dbReference>
<feature type="domain" description="Teneurin-like YD-shell" evidence="10">
    <location>
        <begin position="1350"/>
        <end position="1515"/>
    </location>
</feature>
<evidence type="ECO:0000259" key="10">
    <source>
        <dbReference type="Pfam" id="PF25023"/>
    </source>
</evidence>
<evidence type="ECO:0000313" key="11">
    <source>
        <dbReference type="EMBL" id="SFF37153.1"/>
    </source>
</evidence>
<feature type="transmembrane region" description="Helical" evidence="6">
    <location>
        <begin position="1614"/>
        <end position="1633"/>
    </location>
</feature>
<evidence type="ECO:0000256" key="6">
    <source>
        <dbReference type="SAM" id="Phobius"/>
    </source>
</evidence>
<evidence type="ECO:0000256" key="4">
    <source>
        <dbReference type="ARBA" id="ARBA00023026"/>
    </source>
</evidence>
<evidence type="ECO:0000256" key="7">
    <source>
        <dbReference type="SAM" id="SignalP"/>
    </source>
</evidence>
<feature type="domain" description="HNH" evidence="8">
    <location>
        <begin position="1928"/>
        <end position="1962"/>
    </location>
</feature>
<dbReference type="InterPro" id="IPR056823">
    <property type="entry name" value="TEN-like_YD-shell"/>
</dbReference>
<dbReference type="Pfam" id="PF12256">
    <property type="entry name" value="TcdB_toxin_midN"/>
    <property type="match status" value="1"/>
</dbReference>
<evidence type="ECO:0000259" key="9">
    <source>
        <dbReference type="Pfam" id="PF12256"/>
    </source>
</evidence>
<evidence type="ECO:0000256" key="5">
    <source>
        <dbReference type="SAM" id="MobiDB-lite"/>
    </source>
</evidence>
<keyword evidence="7" id="KW-0732">Signal</keyword>
<dbReference type="GO" id="GO:0008270">
    <property type="term" value="F:zinc ion binding"/>
    <property type="evidence" value="ECO:0007669"/>
    <property type="project" value="InterPro"/>
</dbReference>
<feature type="region of interest" description="Disordered" evidence="5">
    <location>
        <begin position="1111"/>
        <end position="1132"/>
    </location>
</feature>
<dbReference type="Gene3D" id="2.180.10.10">
    <property type="entry name" value="RHS repeat-associated core"/>
    <property type="match status" value="4"/>
</dbReference>
<dbReference type="PANTHER" id="PTHR32305:SF15">
    <property type="entry name" value="PROTEIN RHSA-RELATED"/>
    <property type="match status" value="1"/>
</dbReference>
<sequence length="1965" mass="211308">MSLRTGLLVVALALVAGTAHADTSSTLATAINLPKGPASIEGFGQGYDLSPASGLPSLSYPIDVPPGRAGHAPELALNYSAGEGAGPLGLGWSLGLPAIERSLRTGIPRYHDTDAWVLRGLGGGEELVEVAPGVYRERIEQGPPVVVRALTGGAMSAVTTDGTGYLFGLTDDARLTGAAGDFRLELSAITDVHGNRIDFHYTHKPGSTAPLLAAITYNDGRATVRFEYEERPDVVHTRAAGFAVELRHRLHALSTEVDGVLVRTTTLTYERSILVPASQLIRIDTVASDGAALPPWHLRYTGALDEALETELALAPALDPTADGRAWVDVDGDALPDLLDATGDPWRYRKGRGDTLDSKWTEFNAPAVTLTKSARFADLTGDGVEDLLAQPGEGELWAFTGGVVPFATASPIDVDLSFDLTAPNVALVDLNLDGRVDVLRHDDADGWLWLRHHDAPGYLPAEPVPPPLAGMRLGDPGVQLADLDGDRLPDLVRILPSESRVLVAAGDGLGLFADPVDLAGVPAMVESERWELADLNGDGAADLVRLGGASLDLYTYQHDGSVAAAANVAWRELEADEVVLLSDVDASGTVDVLRVDTDGSQPWRAWSFAERPGLLEGLRTGLGYEREFTYASAAALARADADAGAPWSSTPPTPLPVLIESHEADAHTPWSHTTEHHVRDGWYDPARGEFRGFAELRAASTGDRFTEPSTTITRYDLGQTDEARKLQLLDSETRSPRGVLVRETHTLEVDTPAPGVRAARRVATDTDHLEAGPEAAAVRVRTEWDHDGWGNVLEERALGRVDIKTGADLSGDERITTYNYAEPAVDGGPRDRVAEQIIADADGTQVTATRTYYDGPPEQGAPLGQVGNRGVVARVETWLEGDEWVPSLRQTVDARGNITQLRDAEGGTLRRTYDDAGLFPVEERLLLGASGDLVTTATWDARTGLPLTVTAPSGATTIAEYDGLGRLIAEIEPGDTPELPTARYRYDLDGAAPRPSVLTELRRVSGEPEVELVVSHLDGLGRVVLDVTQDDAGTAAILRTARRYGARGDVVELLAGAALPAAALSPGAIIELPSAPSPSITHLDALDRAVWSRDADGYELATTYLPLALERQDHEDLHPEPPYTGTPERTEHDGLGRILSITSSLAGHNIIHRYAHDAAGRLTGHVDPEGHRTGYTYDGGGRLRNIDSPDAGHVRQRFDATGRLIERIDATGARVSWTFDPIGRLTHERAIDPAGKQVSDVRRSYGTGGPFARGQLVTVEDDAGRVDFTHDARGRITRMTRRFDTPRGAVALSTAHVYDAQDRPLRDFYPDGSTLEHAYTARGLEAPSAFAEAEYDPLARWRRLSLAPGVELTRALDQAGRVHRTHVAEKTTALLDLTHRYDVAGQLAETRDHLAAEGFSLSQTYVYDDLRRLVASTAQGKTTHWRYSDDGNLLEQAGRKLGYDDARPHAAVRLDAQHLTYDAAGQLAEVAGAGPLAAGTWHFDPHGRVQSFVADDGRRVEHVYGYTGERAIRREYDARGELAHETLYFTRNAEVRDGQLVRWVHFAGERVAESAVPMPRDGFAELPVEMAASAEARRALPAPLGEWALVGLVLALLVAAAGLVRLLNVHVLTANASITSAVVLVLFGVATLSCRHDDTAHPLAPDEHTRYHITDRLGSAALVLDHRGRPLARDVAEPYGAVRLAWRAGEASGPTYRFTGKEDDPLSGAVAIGARHYLPELGRWASPDPYHLLNPAARLDEPGERNLYRYAANNPISNVDPTGHGWVSWIIKGGKATFKAAYKGYDKVDEFSGIADDVLTVASAEAGIGARVLSALSLASEALPVSAGDIKGAYRWVRGADRAAEAAKKFVPTRELPEATLEAVQNLVTRKVGTSGGSRAGKRFTSKGKEDIRAENRARYDGVETCEKCKAPLVPGQRHTANVTPPKNERQHDHIIPKVHGGDGSPTNGQLLCGGCNRAKGTKTE</sequence>
<dbReference type="GO" id="GO:0004519">
    <property type="term" value="F:endonuclease activity"/>
    <property type="evidence" value="ECO:0007669"/>
    <property type="project" value="InterPro"/>
</dbReference>
<dbReference type="Pfam" id="PF01844">
    <property type="entry name" value="HNH"/>
    <property type="match status" value="1"/>
</dbReference>
<dbReference type="InterPro" id="IPR006530">
    <property type="entry name" value="YD"/>
</dbReference>
<feature type="transmembrane region" description="Helical" evidence="6">
    <location>
        <begin position="1587"/>
        <end position="1607"/>
    </location>
</feature>
<dbReference type="RefSeq" id="WP_170136349.1">
    <property type="nucleotide sequence ID" value="NZ_FOMX01000055.1"/>
</dbReference>
<dbReference type="InterPro" id="IPR031325">
    <property type="entry name" value="RHS_repeat"/>
</dbReference>
<dbReference type="Pfam" id="PF03534">
    <property type="entry name" value="SpvB"/>
    <property type="match status" value="1"/>
</dbReference>
<dbReference type="GO" id="GO:0003676">
    <property type="term" value="F:nucleic acid binding"/>
    <property type="evidence" value="ECO:0007669"/>
    <property type="project" value="InterPro"/>
</dbReference>
<dbReference type="CDD" id="cd00085">
    <property type="entry name" value="HNHc"/>
    <property type="match status" value="1"/>
</dbReference>
<dbReference type="InterPro" id="IPR022045">
    <property type="entry name" value="TcdB_toxin_mid/N"/>
</dbReference>
<dbReference type="NCBIfam" id="TIGR03696">
    <property type="entry name" value="Rhs_assc_core"/>
    <property type="match status" value="1"/>
</dbReference>